<gene>
    <name evidence="1" type="ORF">H2LOC_012175</name>
</gene>
<dbReference type="EMBL" id="CP046052">
    <property type="protein sequence ID" value="QGM46389.1"/>
    <property type="molecule type" value="Genomic_DNA"/>
</dbReference>
<dbReference type="Proteomes" id="UP000309061">
    <property type="component" value="Chromosome"/>
</dbReference>
<evidence type="ECO:0000313" key="2">
    <source>
        <dbReference type="Proteomes" id="UP000309061"/>
    </source>
</evidence>
<dbReference type="RefSeq" id="WP_136496635.1">
    <property type="nucleotide sequence ID" value="NZ_CP046052.1"/>
</dbReference>
<proteinExistence type="predicted"/>
<dbReference type="KEGG" id="mhey:H2LOC_012175"/>
<organism evidence="1 2">
    <name type="scientific">Methylocystis heyeri</name>
    <dbReference type="NCBI Taxonomy" id="391905"/>
    <lineage>
        <taxon>Bacteria</taxon>
        <taxon>Pseudomonadati</taxon>
        <taxon>Pseudomonadota</taxon>
        <taxon>Alphaproteobacteria</taxon>
        <taxon>Hyphomicrobiales</taxon>
        <taxon>Methylocystaceae</taxon>
        <taxon>Methylocystis</taxon>
    </lineage>
</organism>
<evidence type="ECO:0000313" key="1">
    <source>
        <dbReference type="EMBL" id="QGM46389.1"/>
    </source>
</evidence>
<sequence length="472" mass="52138">MFDAFQNRADDKEAEFIQLYAKLAQTLAVSGVVGQNPSALLSIQIPGIVVPVGLDPQDPETEYYISNLLNIAVECNYVATPKAGLTSDVYKLILDGKELPLIELSPQEKEKLREAERYLFEGDRITPAYQAYIDYAEKFYAAQDTFFACEATHENGGPEVPAEVRERYRQAEGEWRSQGNKEQVETALATIRQLQGREPYAYWQALADRFAASTMRLPNGSQFQRVDSIPRYKEWFRDELWSPFSFDEKDYERQRRSGGPGMRGRCRCCADCGGSIGWTPDRGLGGLEAASDGAWRDESNILAVGPCAGLSAERGPLASVAAGQMKLKCSIKRITILRPWMDVSVFHSRLWKWSPQSIGRGIVISTGGSVAGNRIATGVLPVLPTTALLAKDVELITTSSDVAEWFRAGLSAGRRLRYGPFLVDDIRPPSSDEKKNAPAAAGVITGSPQLFGYISTIFDQCPNPDMTLPWPS</sequence>
<protein>
    <submittedName>
        <fullName evidence="1">Uncharacterized protein</fullName>
    </submittedName>
</protein>
<dbReference type="OrthoDB" id="8412074at2"/>
<name>A0A6B8KFK6_9HYPH</name>
<keyword evidence="2" id="KW-1185">Reference proteome</keyword>
<accession>A0A6B8KFK6</accession>
<dbReference type="AlphaFoldDB" id="A0A6B8KFK6"/>
<reference evidence="1 2" key="1">
    <citation type="submission" date="2019-11" db="EMBL/GenBank/DDBJ databases">
        <title>The genome sequence of Methylocystis heyeri.</title>
        <authorList>
            <person name="Oshkin I.Y."/>
            <person name="Miroshnikov K."/>
            <person name="Dedysh S.N."/>
        </authorList>
    </citation>
    <scope>NUCLEOTIDE SEQUENCE [LARGE SCALE GENOMIC DNA]</scope>
    <source>
        <strain evidence="1 2">H2</strain>
    </source>
</reference>